<dbReference type="PROSITE" id="PS51686">
    <property type="entry name" value="SAM_MT_RSMB_NOP"/>
    <property type="match status" value="1"/>
</dbReference>
<reference evidence="13" key="1">
    <citation type="submission" date="2013-12" db="EMBL/GenBank/DDBJ databases">
        <title>The Genome Sequence of Aphanomyces invadans NJM9701.</title>
        <authorList>
            <consortium name="The Broad Institute Genomics Platform"/>
            <person name="Russ C."/>
            <person name="Tyler B."/>
            <person name="van West P."/>
            <person name="Dieguez-Uribeondo J."/>
            <person name="Young S.K."/>
            <person name="Zeng Q."/>
            <person name="Gargeya S."/>
            <person name="Fitzgerald M."/>
            <person name="Abouelleil A."/>
            <person name="Alvarado L."/>
            <person name="Chapman S.B."/>
            <person name="Gainer-Dewar J."/>
            <person name="Goldberg J."/>
            <person name="Griggs A."/>
            <person name="Gujja S."/>
            <person name="Hansen M."/>
            <person name="Howarth C."/>
            <person name="Imamovic A."/>
            <person name="Ireland A."/>
            <person name="Larimer J."/>
            <person name="McCowan C."/>
            <person name="Murphy C."/>
            <person name="Pearson M."/>
            <person name="Poon T.W."/>
            <person name="Priest M."/>
            <person name="Roberts A."/>
            <person name="Saif S."/>
            <person name="Shea T."/>
            <person name="Sykes S."/>
            <person name="Wortman J."/>
            <person name="Nusbaum C."/>
            <person name="Birren B."/>
        </authorList>
    </citation>
    <scope>NUCLEOTIDE SEQUENCE [LARGE SCALE GENOMIC DNA]</scope>
    <source>
        <strain evidence="13">NJM9701</strain>
    </source>
</reference>
<evidence type="ECO:0000256" key="2">
    <source>
        <dbReference type="ARBA" id="ARBA00007494"/>
    </source>
</evidence>
<evidence type="ECO:0000313" key="13">
    <source>
        <dbReference type="EMBL" id="ETV97758.1"/>
    </source>
</evidence>
<dbReference type="PRINTS" id="PR02008">
    <property type="entry name" value="RCMTFAMILY"/>
</dbReference>
<keyword evidence="7" id="KW-0819">tRNA processing</keyword>
<evidence type="ECO:0000256" key="9">
    <source>
        <dbReference type="ARBA" id="ARBA00023242"/>
    </source>
</evidence>
<dbReference type="OrthoDB" id="6093671at2759"/>
<dbReference type="EMBL" id="KI913971">
    <property type="protein sequence ID" value="ETV97758.1"/>
    <property type="molecule type" value="Genomic_DNA"/>
</dbReference>
<protein>
    <recommendedName>
        <fullName evidence="12">SAM-dependent MTase RsmB/NOP-type domain-containing protein</fullName>
    </recommendedName>
</protein>
<dbReference type="SUPFAM" id="SSF53335">
    <property type="entry name" value="S-adenosyl-L-methionine-dependent methyltransferases"/>
    <property type="match status" value="1"/>
</dbReference>
<dbReference type="GO" id="GO:0016428">
    <property type="term" value="F:tRNA (cytidine-5-)-methyltransferase activity"/>
    <property type="evidence" value="ECO:0007669"/>
    <property type="project" value="InterPro"/>
</dbReference>
<feature type="active site" description="Nucleophile" evidence="10">
    <location>
        <position position="329"/>
    </location>
</feature>
<keyword evidence="4 10" id="KW-0489">Methyltransferase</keyword>
<dbReference type="InterPro" id="IPR023267">
    <property type="entry name" value="RCMT"/>
</dbReference>
<keyword evidence="5 10" id="KW-0808">Transferase</keyword>
<dbReference type="PROSITE" id="PS01153">
    <property type="entry name" value="NOL1_NOP2_SUN"/>
    <property type="match status" value="1"/>
</dbReference>
<feature type="binding site" evidence="10">
    <location>
        <position position="226"/>
    </location>
    <ligand>
        <name>S-adenosyl-L-methionine</name>
        <dbReference type="ChEBI" id="CHEBI:59789"/>
    </ligand>
</feature>
<name>A0A024TUQ3_9STRA</name>
<dbReference type="PANTHER" id="PTHR22808:SF1">
    <property type="entry name" value="RNA CYTOSINE-C(5)-METHYLTRANSFERASE NSUN2-RELATED"/>
    <property type="match status" value="1"/>
</dbReference>
<evidence type="ECO:0000256" key="4">
    <source>
        <dbReference type="ARBA" id="ARBA00022603"/>
    </source>
</evidence>
<dbReference type="VEuPathDB" id="FungiDB:H310_09118"/>
<keyword evidence="6 10" id="KW-0949">S-adenosyl-L-methionine</keyword>
<dbReference type="Pfam" id="PF25378">
    <property type="entry name" value="PUA_NSUN2"/>
    <property type="match status" value="1"/>
</dbReference>
<dbReference type="GO" id="GO:0005634">
    <property type="term" value="C:nucleus"/>
    <property type="evidence" value="ECO:0007669"/>
    <property type="project" value="UniProtKB-SubCell"/>
</dbReference>
<feature type="region of interest" description="Disordered" evidence="11">
    <location>
        <begin position="15"/>
        <end position="44"/>
    </location>
</feature>
<dbReference type="STRING" id="157072.A0A024TUQ3"/>
<dbReference type="PANTHER" id="PTHR22808">
    <property type="entry name" value="NCL1 YEAST -RELATED NOL1/NOP2/FMU SUN DOMAIN-CONTAINING"/>
    <property type="match status" value="1"/>
</dbReference>
<evidence type="ECO:0000259" key="12">
    <source>
        <dbReference type="PROSITE" id="PS51686"/>
    </source>
</evidence>
<evidence type="ECO:0000256" key="8">
    <source>
        <dbReference type="ARBA" id="ARBA00022884"/>
    </source>
</evidence>
<dbReference type="Gene3D" id="3.40.50.150">
    <property type="entry name" value="Vaccinia Virus protein VP39"/>
    <property type="match status" value="1"/>
</dbReference>
<keyword evidence="3" id="KW-0820">tRNA-binding</keyword>
<dbReference type="GO" id="GO:0000049">
    <property type="term" value="F:tRNA binding"/>
    <property type="evidence" value="ECO:0007669"/>
    <property type="project" value="UniProtKB-KW"/>
</dbReference>
<dbReference type="eggNOG" id="KOG2198">
    <property type="taxonomic scope" value="Eukaryota"/>
</dbReference>
<evidence type="ECO:0000256" key="10">
    <source>
        <dbReference type="PROSITE-ProRule" id="PRU01023"/>
    </source>
</evidence>
<sequence>MEIIGLHICGRRKRRTMGKRNFRKRKGQKGENTWNKKSRSDGADREAGFGEWVYKNEQFEKYYTDQAIVGTEEWDTFLKHLSLPLPTTFRINNSCAYEDKIKERIATDFKYEDLEIDGEKIAPISTMPWYPDGKGFQWSVERRKIKKLDILSDFQKWLVNLSDSGDITRQEAVSMIPPLVLGVESHHKVLDMCAAPGSKTSQLLESLHDDESKTGKMPTGLIVANDIDIKRAYMLTHQTKRVGSPALVITCHEAQKFPLLSSTDNKQGFFDRILCDAPCSGDGTMRKNPLIWQKWHVRNGLSLHPLQLSIVKHGATLLKVGGRMCYSTCSFNPVENEAVVAELLRWSNGSLRLMDMSNILPKLKRRRGISSWKVYDYDMVETADFDEAAEAAKGRYKSLPATVFPPTADEVASFHLDRCMRCVPQDENTGGFFIVLIEKVGETPSENASSAAGQQKGKKHGEEYLPFNEYASIQTTYNMSPTFEASQLFTRSDSGRTVNFVTSSVSKELLPAMKALDMKVVYTGIKVFERHELGIGDSTYRLTQSGAHIALPHMNTRKVTVGNRDFQYLLERRGELLQFDELSDELAGVLKASPLGSYVCTLARDDGVALTIPEKLLLNIVIWRGRNTINVMTAKPDGFALTSTMKALGLYDDTLTQEVLEKFPKKDQKEDKQKPANDEGGTVNDIEDAAKDVSEENEDSAE</sequence>
<dbReference type="Pfam" id="PF01189">
    <property type="entry name" value="Methyltr_RsmB-F"/>
    <property type="match status" value="1"/>
</dbReference>
<accession>A0A024TUQ3</accession>
<feature type="region of interest" description="Disordered" evidence="11">
    <location>
        <begin position="662"/>
        <end position="702"/>
    </location>
</feature>
<comment type="subcellular location">
    <subcellularLocation>
        <location evidence="1">Nucleus</location>
    </subcellularLocation>
</comment>
<feature type="binding site" evidence="10">
    <location>
        <position position="276"/>
    </location>
    <ligand>
        <name>S-adenosyl-L-methionine</name>
        <dbReference type="ChEBI" id="CHEBI:59789"/>
    </ligand>
</feature>
<evidence type="ECO:0000256" key="11">
    <source>
        <dbReference type="SAM" id="MobiDB-lite"/>
    </source>
</evidence>
<dbReference type="PRINTS" id="PR02011">
    <property type="entry name" value="RCMTNCL1"/>
</dbReference>
<dbReference type="InterPro" id="IPR018314">
    <property type="entry name" value="RsmB/NOL1/NOP2-like_CS"/>
</dbReference>
<keyword evidence="9" id="KW-0539">Nucleus</keyword>
<comment type="similarity">
    <text evidence="2 10">Belongs to the class I-like SAM-binding methyltransferase superfamily. RsmB/NOP family.</text>
</comment>
<dbReference type="Pfam" id="PF25376">
    <property type="entry name" value="Pre-PUA_NSUN2"/>
    <property type="match status" value="1"/>
</dbReference>
<keyword evidence="8 10" id="KW-0694">RNA-binding</keyword>
<evidence type="ECO:0000256" key="5">
    <source>
        <dbReference type="ARBA" id="ARBA00022679"/>
    </source>
</evidence>
<proteinExistence type="inferred from homology"/>
<dbReference type="InterPro" id="IPR001678">
    <property type="entry name" value="MeTrfase_RsmB-F_NOP2_dom"/>
</dbReference>
<organism evidence="13">
    <name type="scientific">Aphanomyces invadans</name>
    <dbReference type="NCBI Taxonomy" id="157072"/>
    <lineage>
        <taxon>Eukaryota</taxon>
        <taxon>Sar</taxon>
        <taxon>Stramenopiles</taxon>
        <taxon>Oomycota</taxon>
        <taxon>Saprolegniomycetes</taxon>
        <taxon>Saprolegniales</taxon>
        <taxon>Verrucalvaceae</taxon>
        <taxon>Aphanomyces</taxon>
    </lineage>
</organism>
<dbReference type="GeneID" id="20086168"/>
<evidence type="ECO:0000256" key="6">
    <source>
        <dbReference type="ARBA" id="ARBA00022691"/>
    </source>
</evidence>
<evidence type="ECO:0000256" key="7">
    <source>
        <dbReference type="ARBA" id="ARBA00022694"/>
    </source>
</evidence>
<feature type="domain" description="SAM-dependent MTase RsmB/NOP-type" evidence="12">
    <location>
        <begin position="77"/>
        <end position="440"/>
    </location>
</feature>
<feature type="compositionally biased region" description="Basic residues" evidence="11">
    <location>
        <begin position="15"/>
        <end position="27"/>
    </location>
</feature>
<evidence type="ECO:0000256" key="1">
    <source>
        <dbReference type="ARBA" id="ARBA00004123"/>
    </source>
</evidence>
<dbReference type="RefSeq" id="XP_008873319.1">
    <property type="nucleotide sequence ID" value="XM_008875097.1"/>
</dbReference>
<dbReference type="InterPro" id="IPR049560">
    <property type="entry name" value="MeTrfase_RsmB-F_NOP2_cat"/>
</dbReference>
<dbReference type="GO" id="GO:0030488">
    <property type="term" value="P:tRNA methylation"/>
    <property type="evidence" value="ECO:0007669"/>
    <property type="project" value="UniProtKB-ARBA"/>
</dbReference>
<dbReference type="InterPro" id="IPR057285">
    <property type="entry name" value="Pre-PUA_NSUN2"/>
</dbReference>
<dbReference type="FunFam" id="3.40.50.150:FF:000249">
    <property type="entry name" value="tRNA (Cytosine-5-)-methyltransferase, putative"/>
    <property type="match status" value="1"/>
</dbReference>
<feature type="binding site" evidence="10">
    <location>
        <begin position="193"/>
        <end position="199"/>
    </location>
    <ligand>
        <name>S-adenosyl-L-methionine</name>
        <dbReference type="ChEBI" id="CHEBI:59789"/>
    </ligand>
</feature>
<dbReference type="InterPro" id="IPR057286">
    <property type="entry name" value="PUA_NSUN2"/>
</dbReference>
<dbReference type="InterPro" id="IPR023270">
    <property type="entry name" value="RCMT_NCL1"/>
</dbReference>
<dbReference type="InterPro" id="IPR029063">
    <property type="entry name" value="SAM-dependent_MTases_sf"/>
</dbReference>
<dbReference type="AlphaFoldDB" id="A0A024TUQ3"/>
<feature type="compositionally biased region" description="Basic and acidic residues" evidence="11">
    <location>
        <begin position="662"/>
        <end position="677"/>
    </location>
</feature>
<comment type="caution">
    <text evidence="10">Lacks conserved residue(s) required for the propagation of feature annotation.</text>
</comment>
<gene>
    <name evidence="13" type="ORF">H310_09118</name>
</gene>
<evidence type="ECO:0000256" key="3">
    <source>
        <dbReference type="ARBA" id="ARBA00022555"/>
    </source>
</evidence>